<organism evidence="3">
    <name type="scientific">Schistocephalus solidus</name>
    <name type="common">Tapeworm</name>
    <dbReference type="NCBI Taxonomy" id="70667"/>
    <lineage>
        <taxon>Eukaryota</taxon>
        <taxon>Metazoa</taxon>
        <taxon>Spiralia</taxon>
        <taxon>Lophotrochozoa</taxon>
        <taxon>Platyhelminthes</taxon>
        <taxon>Cestoda</taxon>
        <taxon>Eucestoda</taxon>
        <taxon>Diphyllobothriidea</taxon>
        <taxon>Diphyllobothriidae</taxon>
        <taxon>Schistocephalus</taxon>
    </lineage>
</organism>
<evidence type="ECO:0000313" key="3">
    <source>
        <dbReference type="WBParaSite" id="SSLN_0000688201-mRNA-1"/>
    </source>
</evidence>
<evidence type="ECO:0000256" key="1">
    <source>
        <dbReference type="SAM" id="MobiDB-lite"/>
    </source>
</evidence>
<evidence type="ECO:0000256" key="2">
    <source>
        <dbReference type="SAM" id="Phobius"/>
    </source>
</evidence>
<name>A0A183SR22_SCHSO</name>
<sequence>LLPCLSLATSPSPLPQSRARQQSTRAIQQKLYTDVEEDTVYLQLLLITIASLVLVVFVVSIVFSCWWIKSRQDSEEEALGTYATDTAILLFINMSTLGHLTPSVVPPIVRPSRVPHKAHGAVNYERFCWWLNGCALRLPHFSLLHPPPHPELGFDTVMIVYACHTRARPEVDLKHLCESASSSQLNQLANGHTSADGDIELLSLGQTFLGAHRPEEKLDELLCGTEYATFAGLEEHQDTKVCEVSMPGTTHTQPRYTIAGANSNGSGGTMGTIIGIPTSVCPTASAVPSVPRDGVFLVTAENALTNTTDRTGSLLPGASSTTGRTRHVAKEFLDETVLNTATRRKRSKNLVSPQTVQMASASGFASLVPVPQSVILLPASGGAGTDPNAAFLLASSTAGTVMRPMSPIHVLGTIDTGGATLIPSVMAPLPQPNQCELHPTSSGGTLFVQVNSSHQPTAEQFARLSPLPDTGTEVVPGSGLPVSVLTAPYVADELLAEMAACPQHSYLVRQQINKTFEASPPDASSPVTTYESPPTESLTTTEASEPPKEPEAAAMVTSVELVSPGWELFCLLFPTF</sequence>
<keyword evidence="2" id="KW-0812">Transmembrane</keyword>
<proteinExistence type="predicted"/>
<feature type="transmembrane region" description="Helical" evidence="2">
    <location>
        <begin position="79"/>
        <end position="100"/>
    </location>
</feature>
<protein>
    <submittedName>
        <fullName evidence="3">Protein kinase domain-containing protein</fullName>
    </submittedName>
</protein>
<keyword evidence="2" id="KW-0472">Membrane</keyword>
<keyword evidence="2" id="KW-1133">Transmembrane helix</keyword>
<dbReference type="AlphaFoldDB" id="A0A183SR22"/>
<feature type="region of interest" description="Disordered" evidence="1">
    <location>
        <begin position="517"/>
        <end position="549"/>
    </location>
</feature>
<dbReference type="WBParaSite" id="SSLN_0000688201-mRNA-1">
    <property type="protein sequence ID" value="SSLN_0000688201-mRNA-1"/>
    <property type="gene ID" value="SSLN_0000688201"/>
</dbReference>
<feature type="compositionally biased region" description="Low complexity" evidence="1">
    <location>
        <begin position="528"/>
        <end position="544"/>
    </location>
</feature>
<accession>A0A183SR22</accession>
<reference evidence="3" key="1">
    <citation type="submission" date="2016-06" db="UniProtKB">
        <authorList>
            <consortium name="WormBaseParasite"/>
        </authorList>
    </citation>
    <scope>IDENTIFICATION</scope>
</reference>
<feature type="transmembrane region" description="Helical" evidence="2">
    <location>
        <begin position="40"/>
        <end position="67"/>
    </location>
</feature>